<dbReference type="Gene3D" id="2.40.170.20">
    <property type="entry name" value="TonB-dependent receptor, beta-barrel domain"/>
    <property type="match status" value="1"/>
</dbReference>
<accession>A0A381NGK6</accession>
<evidence type="ECO:0000256" key="2">
    <source>
        <dbReference type="ARBA" id="ARBA00022448"/>
    </source>
</evidence>
<dbReference type="AlphaFoldDB" id="A0A381NGK6"/>
<evidence type="ECO:0000256" key="1">
    <source>
        <dbReference type="ARBA" id="ARBA00004571"/>
    </source>
</evidence>
<dbReference type="GO" id="GO:0044718">
    <property type="term" value="P:siderophore transmembrane transport"/>
    <property type="evidence" value="ECO:0007669"/>
    <property type="project" value="TreeGrafter"/>
</dbReference>
<dbReference type="PANTHER" id="PTHR30069">
    <property type="entry name" value="TONB-DEPENDENT OUTER MEMBRANE RECEPTOR"/>
    <property type="match status" value="1"/>
</dbReference>
<evidence type="ECO:0000313" key="9">
    <source>
        <dbReference type="EMBL" id="SUZ53519.1"/>
    </source>
</evidence>
<evidence type="ECO:0008006" key="10">
    <source>
        <dbReference type="Google" id="ProtNLM"/>
    </source>
</evidence>
<evidence type="ECO:0000256" key="6">
    <source>
        <dbReference type="ARBA" id="ARBA00023237"/>
    </source>
</evidence>
<evidence type="ECO:0000259" key="8">
    <source>
        <dbReference type="Pfam" id="PF07715"/>
    </source>
</evidence>
<keyword evidence="2" id="KW-0813">Transport</keyword>
<dbReference type="GO" id="GO:0009279">
    <property type="term" value="C:cell outer membrane"/>
    <property type="evidence" value="ECO:0007669"/>
    <property type="project" value="UniProtKB-SubCell"/>
</dbReference>
<evidence type="ECO:0000256" key="4">
    <source>
        <dbReference type="ARBA" id="ARBA00023077"/>
    </source>
</evidence>
<dbReference type="EMBL" id="UINC01000333">
    <property type="protein sequence ID" value="SUZ53519.1"/>
    <property type="molecule type" value="Genomic_DNA"/>
</dbReference>
<dbReference type="Pfam" id="PF00593">
    <property type="entry name" value="TonB_dep_Rec_b-barrel"/>
    <property type="match status" value="1"/>
</dbReference>
<feature type="domain" description="TonB-dependent receptor-like beta-barrel" evidence="7">
    <location>
        <begin position="336"/>
        <end position="637"/>
    </location>
</feature>
<dbReference type="InterPro" id="IPR039426">
    <property type="entry name" value="TonB-dep_rcpt-like"/>
</dbReference>
<protein>
    <recommendedName>
        <fullName evidence="10">TonB-dependent receptor plug domain-containing protein</fullName>
    </recommendedName>
</protein>
<keyword evidence="5" id="KW-0472">Membrane</keyword>
<dbReference type="Pfam" id="PF07715">
    <property type="entry name" value="Plug"/>
    <property type="match status" value="1"/>
</dbReference>
<keyword evidence="4" id="KW-0798">TonB box</keyword>
<feature type="domain" description="TonB-dependent receptor plug" evidence="8">
    <location>
        <begin position="50"/>
        <end position="158"/>
    </location>
</feature>
<evidence type="ECO:0000259" key="7">
    <source>
        <dbReference type="Pfam" id="PF00593"/>
    </source>
</evidence>
<evidence type="ECO:0000256" key="5">
    <source>
        <dbReference type="ARBA" id="ARBA00023136"/>
    </source>
</evidence>
<reference evidence="9" key="1">
    <citation type="submission" date="2018-05" db="EMBL/GenBank/DDBJ databases">
        <authorList>
            <person name="Lanie J.A."/>
            <person name="Ng W.-L."/>
            <person name="Kazmierczak K.M."/>
            <person name="Andrzejewski T.M."/>
            <person name="Davidsen T.M."/>
            <person name="Wayne K.J."/>
            <person name="Tettelin H."/>
            <person name="Glass J.I."/>
            <person name="Rusch D."/>
            <person name="Podicherti R."/>
            <person name="Tsui H.-C.T."/>
            <person name="Winkler M.E."/>
        </authorList>
    </citation>
    <scope>NUCLEOTIDE SEQUENCE</scope>
</reference>
<dbReference type="InterPro" id="IPR036942">
    <property type="entry name" value="Beta-barrel_TonB_sf"/>
</dbReference>
<dbReference type="PANTHER" id="PTHR30069:SF28">
    <property type="entry name" value="TONB-DEPENDENT RECEPTOR YNCD-RELATED"/>
    <property type="match status" value="1"/>
</dbReference>
<evidence type="ECO:0000256" key="3">
    <source>
        <dbReference type="ARBA" id="ARBA00022692"/>
    </source>
</evidence>
<dbReference type="InterPro" id="IPR037066">
    <property type="entry name" value="Plug_dom_sf"/>
</dbReference>
<dbReference type="GO" id="GO:0015344">
    <property type="term" value="F:siderophore uptake transmembrane transporter activity"/>
    <property type="evidence" value="ECO:0007669"/>
    <property type="project" value="TreeGrafter"/>
</dbReference>
<sequence length="693" mass="73762">MVLRTPSVLSIIFTSALLLTAPAGAQDPDSTVTIDPVLVRVLRSAVGTGTPHSVSVVTGSELTRATAGAFLEDALRAMPGVQIHNRFNLAMGERLSVRGFGSRAQFGVRGVRVLVDGIPATLPDGQATLDHLDLAGLGRIEALRGPSSALYGNAAGGVLHFRSLDPANEPALLSFRSTSGSHGLLTLQGVVSGQSGDTGYRVGFSRLSYDGFRRDPLADDGSIYAGGKRSVVNASLTLPAGAGRLRIVANGVLLDAKNPGSLSQSLLDEGNRQAYRFNVISRTSKDVKQGQAGATWTGPLGGGEAEISSWVIKRELDNPIPGKVVDLDRKAGGMRALFQDQTEISSGRFGIGAGFELEFQSDERFNWKNSKGERGNLLLEQLERVRGTGLFMQGRLDLDSGPSLLAGLRYDRLSFSATDRFISAENPDDSGERVMDALSPSVGLLINAGTDLEAFASIAGSFETPTTTEIVNRPSGAGGFNPDLEPQKGFTIEGGIRGGVGDQGTFELALFQTKLTGELVPFEVPSNPGLTYYQNAGRSLYRGWEASLDTRLGENASTRIAYTRVNGSFKEFITDDADYSGNKIPGLAPHRVDGLLQVDLDEFYLALRGLFQADIPVDNGGQFSSESFFVADVRLGVENLVLGSLKASPFVAVQNVLDAWYNSSVIVNAFGKRFYEPGPGRTFLLGLGITWGN</sequence>
<dbReference type="InterPro" id="IPR000531">
    <property type="entry name" value="Beta-barrel_TonB"/>
</dbReference>
<dbReference type="Gene3D" id="2.170.130.10">
    <property type="entry name" value="TonB-dependent receptor, plug domain"/>
    <property type="match status" value="1"/>
</dbReference>
<keyword evidence="6" id="KW-0998">Cell outer membrane</keyword>
<keyword evidence="3" id="KW-0812">Transmembrane</keyword>
<comment type="subcellular location">
    <subcellularLocation>
        <location evidence="1">Cell outer membrane</location>
        <topology evidence="1">Multi-pass membrane protein</topology>
    </subcellularLocation>
</comment>
<dbReference type="InterPro" id="IPR012910">
    <property type="entry name" value="Plug_dom"/>
</dbReference>
<organism evidence="9">
    <name type="scientific">marine metagenome</name>
    <dbReference type="NCBI Taxonomy" id="408172"/>
    <lineage>
        <taxon>unclassified sequences</taxon>
        <taxon>metagenomes</taxon>
        <taxon>ecological metagenomes</taxon>
    </lineage>
</organism>
<gene>
    <name evidence="9" type="ORF">METZ01_LOCUS6373</name>
</gene>
<dbReference type="PROSITE" id="PS52016">
    <property type="entry name" value="TONB_DEPENDENT_REC_3"/>
    <property type="match status" value="1"/>
</dbReference>
<dbReference type="SUPFAM" id="SSF56935">
    <property type="entry name" value="Porins"/>
    <property type="match status" value="1"/>
</dbReference>
<name>A0A381NGK6_9ZZZZ</name>
<proteinExistence type="predicted"/>